<keyword evidence="6 8" id="KW-0472">Membrane</keyword>
<evidence type="ECO:0000313" key="9">
    <source>
        <dbReference type="EMBL" id="KKM60728.1"/>
    </source>
</evidence>
<keyword evidence="4 8" id="KW-1133">Transmembrane helix</keyword>
<feature type="transmembrane region" description="Helical" evidence="8">
    <location>
        <begin position="6"/>
        <end position="32"/>
    </location>
</feature>
<evidence type="ECO:0000256" key="6">
    <source>
        <dbReference type="ARBA" id="ARBA00023136"/>
    </source>
</evidence>
<dbReference type="HAMAP" id="MF_01521">
    <property type="entry name" value="MntP_pump"/>
    <property type="match status" value="1"/>
</dbReference>
<keyword evidence="7" id="KW-0464">Manganese</keyword>
<evidence type="ECO:0000256" key="2">
    <source>
        <dbReference type="ARBA" id="ARBA00022475"/>
    </source>
</evidence>
<keyword evidence="2" id="KW-1003">Cell membrane</keyword>
<dbReference type="EMBL" id="LAZR01011623">
    <property type="protein sequence ID" value="KKM60728.1"/>
    <property type="molecule type" value="Genomic_DNA"/>
</dbReference>
<dbReference type="PANTHER" id="PTHR35529">
    <property type="entry name" value="MANGANESE EFFLUX PUMP MNTP-RELATED"/>
    <property type="match status" value="1"/>
</dbReference>
<name>A0A0F9ITU3_9ZZZZ</name>
<evidence type="ECO:0000256" key="7">
    <source>
        <dbReference type="ARBA" id="ARBA00023211"/>
    </source>
</evidence>
<evidence type="ECO:0000256" key="8">
    <source>
        <dbReference type="SAM" id="Phobius"/>
    </source>
</evidence>
<feature type="transmembrane region" description="Helical" evidence="8">
    <location>
        <begin position="138"/>
        <end position="157"/>
    </location>
</feature>
<organism evidence="9">
    <name type="scientific">marine sediment metagenome</name>
    <dbReference type="NCBI Taxonomy" id="412755"/>
    <lineage>
        <taxon>unclassified sequences</taxon>
        <taxon>metagenomes</taxon>
        <taxon>ecological metagenomes</taxon>
    </lineage>
</organism>
<accession>A0A0F9ITU3</accession>
<protein>
    <recommendedName>
        <fullName evidence="10">Manganese efflux pump MntP</fullName>
    </recommendedName>
</protein>
<reference evidence="9" key="1">
    <citation type="journal article" date="2015" name="Nature">
        <title>Complex archaea that bridge the gap between prokaryotes and eukaryotes.</title>
        <authorList>
            <person name="Spang A."/>
            <person name="Saw J.H."/>
            <person name="Jorgensen S.L."/>
            <person name="Zaremba-Niedzwiedzka K."/>
            <person name="Martijn J."/>
            <person name="Lind A.E."/>
            <person name="van Eijk R."/>
            <person name="Schleper C."/>
            <person name="Guy L."/>
            <person name="Ettema T.J."/>
        </authorList>
    </citation>
    <scope>NUCLEOTIDE SEQUENCE</scope>
</reference>
<sequence>MRSGRLSWLNILGIAVALAMDALAVSIAVGLSIPRLTGRHVFRLGWHFGLFQFMMPIIGWVVGRGVAKHIAAYDHWVAFGLLGIIGGKMLYEAIRGGPHPRGDEADPTRGWSLMVLSVATSIDALVVGMSMGVLDVSVWVPAVVIGVVAGVLTIVGIRFGSRLGAKFEHWAEAVGGVVLLAIGLRILISHLVN</sequence>
<keyword evidence="1" id="KW-0813">Transport</keyword>
<feature type="transmembrane region" description="Helical" evidence="8">
    <location>
        <begin position="111"/>
        <end position="132"/>
    </location>
</feature>
<dbReference type="GO" id="GO:0006811">
    <property type="term" value="P:monoatomic ion transport"/>
    <property type="evidence" value="ECO:0007669"/>
    <property type="project" value="UniProtKB-KW"/>
</dbReference>
<feature type="transmembrane region" description="Helical" evidence="8">
    <location>
        <begin position="169"/>
        <end position="188"/>
    </location>
</feature>
<evidence type="ECO:0000256" key="5">
    <source>
        <dbReference type="ARBA" id="ARBA00023065"/>
    </source>
</evidence>
<comment type="caution">
    <text evidence="9">The sequence shown here is derived from an EMBL/GenBank/DDBJ whole genome shotgun (WGS) entry which is preliminary data.</text>
</comment>
<dbReference type="AlphaFoldDB" id="A0A0F9ITU3"/>
<dbReference type="InterPro" id="IPR003810">
    <property type="entry name" value="Mntp/YtaF"/>
</dbReference>
<dbReference type="InterPro" id="IPR022929">
    <property type="entry name" value="Put_MntP"/>
</dbReference>
<evidence type="ECO:0000256" key="4">
    <source>
        <dbReference type="ARBA" id="ARBA00022989"/>
    </source>
</evidence>
<feature type="transmembrane region" description="Helical" evidence="8">
    <location>
        <begin position="44"/>
        <end position="63"/>
    </location>
</feature>
<dbReference type="PANTHER" id="PTHR35529:SF1">
    <property type="entry name" value="MANGANESE EFFLUX PUMP MNTP-RELATED"/>
    <property type="match status" value="1"/>
</dbReference>
<gene>
    <name evidence="9" type="ORF">LCGC14_1538960</name>
</gene>
<feature type="transmembrane region" description="Helical" evidence="8">
    <location>
        <begin position="75"/>
        <end position="91"/>
    </location>
</feature>
<evidence type="ECO:0000256" key="1">
    <source>
        <dbReference type="ARBA" id="ARBA00022448"/>
    </source>
</evidence>
<evidence type="ECO:0008006" key="10">
    <source>
        <dbReference type="Google" id="ProtNLM"/>
    </source>
</evidence>
<proteinExistence type="inferred from homology"/>
<dbReference type="Pfam" id="PF02659">
    <property type="entry name" value="Mntp"/>
    <property type="match status" value="1"/>
</dbReference>
<evidence type="ECO:0000256" key="3">
    <source>
        <dbReference type="ARBA" id="ARBA00022692"/>
    </source>
</evidence>
<keyword evidence="5" id="KW-0406">Ion transport</keyword>
<keyword evidence="3 8" id="KW-0812">Transmembrane</keyword>